<organism evidence="1 2">
    <name type="scientific">Catharanthus roseus</name>
    <name type="common">Madagascar periwinkle</name>
    <name type="synonym">Vinca rosea</name>
    <dbReference type="NCBI Taxonomy" id="4058"/>
    <lineage>
        <taxon>Eukaryota</taxon>
        <taxon>Viridiplantae</taxon>
        <taxon>Streptophyta</taxon>
        <taxon>Embryophyta</taxon>
        <taxon>Tracheophyta</taxon>
        <taxon>Spermatophyta</taxon>
        <taxon>Magnoliopsida</taxon>
        <taxon>eudicotyledons</taxon>
        <taxon>Gunneridae</taxon>
        <taxon>Pentapetalae</taxon>
        <taxon>asterids</taxon>
        <taxon>lamiids</taxon>
        <taxon>Gentianales</taxon>
        <taxon>Apocynaceae</taxon>
        <taxon>Rauvolfioideae</taxon>
        <taxon>Vinceae</taxon>
        <taxon>Catharanthinae</taxon>
        <taxon>Catharanthus</taxon>
    </lineage>
</organism>
<name>A0ACC0AS19_CATRO</name>
<sequence length="309" mass="35313">MVGSLVMIVLFCFTMLETEKGLIVLWTFDRSCLRMEEDKKKKKNKKKKNKQNKAAESSGNGAGEHINWDQNHVNQTDHKNTGEVHGTTDAQNDVIVMRDGNQLRHVANGPEVASLEEKIKQLQEEREADIQKQVILEERIQQLQKEQDAFLTEKANVLEQIKQLQGEKVAYSLKEASLEHQISELEKEKDSCAQKESHLEEKVARLESENEAHMQKQIQFEAKINHLVDEVSTLSLEKNSNKEIIAILNVDNSRLHAQVLQLEQSRNSLLEENQHLRETISVVQYQMLNFDGNAASSRSSVEGKMVGFM</sequence>
<dbReference type="Proteomes" id="UP001060085">
    <property type="component" value="Linkage Group LG05"/>
</dbReference>
<reference evidence="2" key="1">
    <citation type="journal article" date="2023" name="Nat. Plants">
        <title>Single-cell RNA sequencing provides a high-resolution roadmap for understanding the multicellular compartmentation of specialized metabolism.</title>
        <authorList>
            <person name="Sun S."/>
            <person name="Shen X."/>
            <person name="Li Y."/>
            <person name="Li Y."/>
            <person name="Wang S."/>
            <person name="Li R."/>
            <person name="Zhang H."/>
            <person name="Shen G."/>
            <person name="Guo B."/>
            <person name="Wei J."/>
            <person name="Xu J."/>
            <person name="St-Pierre B."/>
            <person name="Chen S."/>
            <person name="Sun C."/>
        </authorList>
    </citation>
    <scope>NUCLEOTIDE SEQUENCE [LARGE SCALE GENOMIC DNA]</scope>
</reference>
<evidence type="ECO:0000313" key="1">
    <source>
        <dbReference type="EMBL" id="KAI5662939.1"/>
    </source>
</evidence>
<proteinExistence type="predicted"/>
<keyword evidence="2" id="KW-1185">Reference proteome</keyword>
<accession>A0ACC0AS19</accession>
<evidence type="ECO:0000313" key="2">
    <source>
        <dbReference type="Proteomes" id="UP001060085"/>
    </source>
</evidence>
<comment type="caution">
    <text evidence="1">The sequence shown here is derived from an EMBL/GenBank/DDBJ whole genome shotgun (WGS) entry which is preliminary data.</text>
</comment>
<dbReference type="EMBL" id="CM044705">
    <property type="protein sequence ID" value="KAI5662939.1"/>
    <property type="molecule type" value="Genomic_DNA"/>
</dbReference>
<gene>
    <name evidence="1" type="ORF">M9H77_22262</name>
</gene>
<protein>
    <submittedName>
        <fullName evidence="1">Uncharacterized protein</fullName>
    </submittedName>
</protein>